<dbReference type="SUPFAM" id="SSF57716">
    <property type="entry name" value="Glucocorticoid receptor-like (DNA-binding domain)"/>
    <property type="match status" value="1"/>
</dbReference>
<dbReference type="STRING" id="45354.A0A1L0CZX6"/>
<keyword evidence="1" id="KW-0863">Zinc-finger</keyword>
<dbReference type="Proteomes" id="UP000182334">
    <property type="component" value="Chromosome II"/>
</dbReference>
<dbReference type="SMART" id="SM00401">
    <property type="entry name" value="ZnF_GATA"/>
    <property type="match status" value="1"/>
</dbReference>
<feature type="region of interest" description="Disordered" evidence="2">
    <location>
        <begin position="42"/>
        <end position="61"/>
    </location>
</feature>
<organism evidence="4 5">
    <name type="scientific">Sungouiella intermedia</name>
    <dbReference type="NCBI Taxonomy" id="45354"/>
    <lineage>
        <taxon>Eukaryota</taxon>
        <taxon>Fungi</taxon>
        <taxon>Dikarya</taxon>
        <taxon>Ascomycota</taxon>
        <taxon>Saccharomycotina</taxon>
        <taxon>Pichiomycetes</taxon>
        <taxon>Metschnikowiaceae</taxon>
        <taxon>Sungouiella</taxon>
    </lineage>
</organism>
<gene>
    <name evidence="4" type="ORF">SAMEA4029010_CIC11G00000000813</name>
</gene>
<dbReference type="AlphaFoldDB" id="A0A1L0CZX6"/>
<dbReference type="PROSITE" id="PS50114">
    <property type="entry name" value="GATA_ZN_FINGER_2"/>
    <property type="match status" value="1"/>
</dbReference>
<dbReference type="InterPro" id="IPR000679">
    <property type="entry name" value="Znf_GATA"/>
</dbReference>
<feature type="region of interest" description="Disordered" evidence="2">
    <location>
        <begin position="66"/>
        <end position="133"/>
    </location>
</feature>
<evidence type="ECO:0000256" key="2">
    <source>
        <dbReference type="SAM" id="MobiDB-lite"/>
    </source>
</evidence>
<feature type="compositionally biased region" description="Basic and acidic residues" evidence="2">
    <location>
        <begin position="341"/>
        <end position="354"/>
    </location>
</feature>
<dbReference type="OrthoDB" id="2162994at2759"/>
<keyword evidence="1" id="KW-0862">Zinc</keyword>
<dbReference type="GO" id="GO:0008270">
    <property type="term" value="F:zinc ion binding"/>
    <property type="evidence" value="ECO:0007669"/>
    <property type="project" value="UniProtKB-KW"/>
</dbReference>
<evidence type="ECO:0000256" key="1">
    <source>
        <dbReference type="PROSITE-ProRule" id="PRU00094"/>
    </source>
</evidence>
<dbReference type="Gene3D" id="3.30.50.10">
    <property type="entry name" value="Erythroid Transcription Factor GATA-1, subunit A"/>
    <property type="match status" value="1"/>
</dbReference>
<protein>
    <submittedName>
        <fullName evidence="4">CIC11C00000000813</fullName>
    </submittedName>
</protein>
<name>A0A1L0CZX6_9ASCO</name>
<keyword evidence="5" id="KW-1185">Reference proteome</keyword>
<evidence type="ECO:0000313" key="4">
    <source>
        <dbReference type="EMBL" id="SGZ49221.1"/>
    </source>
</evidence>
<reference evidence="4 5" key="1">
    <citation type="submission" date="2016-10" db="EMBL/GenBank/DDBJ databases">
        <authorList>
            <person name="de Groot N.N."/>
        </authorList>
    </citation>
    <scope>NUCLEOTIDE SEQUENCE [LARGE SCALE GENOMIC DNA]</scope>
    <source>
        <strain evidence="4 5">CBS 141442</strain>
    </source>
</reference>
<dbReference type="InterPro" id="IPR013088">
    <property type="entry name" value="Znf_NHR/GATA"/>
</dbReference>
<feature type="domain" description="GATA-type" evidence="3">
    <location>
        <begin position="455"/>
        <end position="492"/>
    </location>
</feature>
<feature type="compositionally biased region" description="Basic and acidic residues" evidence="2">
    <location>
        <begin position="417"/>
        <end position="426"/>
    </location>
</feature>
<feature type="region of interest" description="Disordered" evidence="2">
    <location>
        <begin position="305"/>
        <end position="368"/>
    </location>
</feature>
<dbReference type="Pfam" id="PF00320">
    <property type="entry name" value="GATA"/>
    <property type="match status" value="1"/>
</dbReference>
<proteinExistence type="predicted"/>
<dbReference type="EMBL" id="LT635757">
    <property type="protein sequence ID" value="SGZ49221.1"/>
    <property type="molecule type" value="Genomic_DNA"/>
</dbReference>
<feature type="compositionally biased region" description="Polar residues" evidence="2">
    <location>
        <begin position="202"/>
        <end position="212"/>
    </location>
</feature>
<feature type="region of interest" description="Disordered" evidence="2">
    <location>
        <begin position="405"/>
        <end position="459"/>
    </location>
</feature>
<evidence type="ECO:0000259" key="3">
    <source>
        <dbReference type="PROSITE" id="PS50114"/>
    </source>
</evidence>
<dbReference type="GO" id="GO:0043565">
    <property type="term" value="F:sequence-specific DNA binding"/>
    <property type="evidence" value="ECO:0007669"/>
    <property type="project" value="InterPro"/>
</dbReference>
<dbReference type="CDD" id="cd00202">
    <property type="entry name" value="ZnF_GATA"/>
    <property type="match status" value="1"/>
</dbReference>
<sequence length="543" mass="61863">MSVVLSAMFRDQINSFSRGGLHSGSTPFNELLAQFKTRITTTQNLGPVSPSRSPPGFSDAHYVKKRSYSDRANESDSLLDAPPNKRSRTAPPSPPSTLRASTSFPSDAASSRLKLQPSSDHYSNDRSGRITLPSLSDALNGIQTQSTRPPQKSIVPTVSLDYFDTYKPNDEQWRYGLLDSIKSSKPLFNLSNYSYLGKHASTRQAKSPNSNEKLPPIHHLGSDERPNFDARVSSKALPALAERKINFPYESNYTYLNKTYLTDVERYPEYLELAQSLIQLSRPQQYVAPQPYYPMYKPEYVEKRQQYERSQQETQSHQHDHHHRAQHHNSYQHTERHHHQEPKELSGHEHVHAHIHDRRHQQVKQTQDKYIASQWAPSKEPYFGYIGGSSPSRVPQLSPRAYVTPDSSFEYKPSSPSKKDKKESLQRTRFIPITPPSVKDKSRSELMKSPPRSSQTAPRVCISCGSDQSPCWRPSWSIKEGQLCNSCGLRYKKTSTRCLNDECKKIPAKGEWSLMQTKGKTTFDDGEEAYSCLDCGWKVEVKK</sequence>
<evidence type="ECO:0000313" key="5">
    <source>
        <dbReference type="Proteomes" id="UP000182334"/>
    </source>
</evidence>
<dbReference type="GO" id="GO:0006355">
    <property type="term" value="P:regulation of DNA-templated transcription"/>
    <property type="evidence" value="ECO:0007669"/>
    <property type="project" value="InterPro"/>
</dbReference>
<accession>A0A1L0CZX6</accession>
<keyword evidence="1" id="KW-0479">Metal-binding</keyword>
<feature type="region of interest" description="Disordered" evidence="2">
    <location>
        <begin position="201"/>
        <end position="227"/>
    </location>
</feature>